<keyword evidence="6" id="KW-1185">Reference proteome</keyword>
<dbReference type="Proteomes" id="UP000268844">
    <property type="component" value="Unassembled WGS sequence"/>
</dbReference>
<sequence length="263" mass="29145">MTQSLDPAGIILREHRLGRFDRRMPIGPAQWEFHDLLWIHEGSVRLSVNGDDSVTLSAPGGILILPNTPFSGTTIGGFATASICHFTMASAQTSDPGYLLPRPGEAMHVQSMLRLSLDLANTTTTVDLQRRHRLLLAILDCFDHPAATYNEPAPSDDGLDMAWGQATKSLHKMRTLSDVAAVMGVHESALRARHRRQYHTSAGSHLREMRLRRAEDLLSTTRYTLGEIARLVGYGHAETFIAAFHRSRGCTPGEFRHRSNPFA</sequence>
<evidence type="ECO:0000313" key="6">
    <source>
        <dbReference type="Proteomes" id="UP000268844"/>
    </source>
</evidence>
<dbReference type="SUPFAM" id="SSF46689">
    <property type="entry name" value="Homeodomain-like"/>
    <property type="match status" value="1"/>
</dbReference>
<dbReference type="OrthoDB" id="6252225at2"/>
<name>A0A447I6E9_9HYPH</name>
<proteinExistence type="predicted"/>
<dbReference type="AlphaFoldDB" id="A0A447I6E9"/>
<keyword evidence="3" id="KW-0804">Transcription</keyword>
<evidence type="ECO:0000313" key="5">
    <source>
        <dbReference type="EMBL" id="VDS03058.1"/>
    </source>
</evidence>
<dbReference type="PANTHER" id="PTHR43280">
    <property type="entry name" value="ARAC-FAMILY TRANSCRIPTIONAL REGULATOR"/>
    <property type="match status" value="1"/>
</dbReference>
<dbReference type="GO" id="GO:0003700">
    <property type="term" value="F:DNA-binding transcription factor activity"/>
    <property type="evidence" value="ECO:0007669"/>
    <property type="project" value="InterPro"/>
</dbReference>
<evidence type="ECO:0000256" key="1">
    <source>
        <dbReference type="ARBA" id="ARBA00023015"/>
    </source>
</evidence>
<dbReference type="GO" id="GO:0043565">
    <property type="term" value="F:sequence-specific DNA binding"/>
    <property type="evidence" value="ECO:0007669"/>
    <property type="project" value="InterPro"/>
</dbReference>
<evidence type="ECO:0000256" key="2">
    <source>
        <dbReference type="ARBA" id="ARBA00023125"/>
    </source>
</evidence>
<keyword evidence="1" id="KW-0805">Transcription regulation</keyword>
<evidence type="ECO:0000259" key="4">
    <source>
        <dbReference type="PROSITE" id="PS01124"/>
    </source>
</evidence>
<evidence type="ECO:0000256" key="3">
    <source>
        <dbReference type="ARBA" id="ARBA00023163"/>
    </source>
</evidence>
<protein>
    <submittedName>
        <fullName evidence="5">Transcriptional activator FtrA</fullName>
    </submittedName>
</protein>
<dbReference type="Pfam" id="PF12833">
    <property type="entry name" value="HTH_18"/>
    <property type="match status" value="1"/>
</dbReference>
<feature type="domain" description="HTH araC/xylS-type" evidence="4">
    <location>
        <begin position="160"/>
        <end position="258"/>
    </location>
</feature>
<dbReference type="RefSeq" id="WP_126148666.1">
    <property type="nucleotide sequence ID" value="NZ_JBHTMH010000002.1"/>
</dbReference>
<reference evidence="5 6" key="1">
    <citation type="submission" date="2018-12" db="EMBL/GenBank/DDBJ databases">
        <authorList>
            <person name="Criscuolo A."/>
        </authorList>
    </citation>
    <scope>NUCLEOTIDE SEQUENCE [LARGE SCALE GENOMIC DNA]</scope>
    <source>
        <strain evidence="5">ACIP1116281</strain>
    </source>
</reference>
<keyword evidence="2" id="KW-0238">DNA-binding</keyword>
<dbReference type="EMBL" id="UZWD01000004">
    <property type="protein sequence ID" value="VDS03058.1"/>
    <property type="molecule type" value="Genomic_DNA"/>
</dbReference>
<accession>A0A447I6E9</accession>
<dbReference type="Gene3D" id="1.10.10.60">
    <property type="entry name" value="Homeodomain-like"/>
    <property type="match status" value="1"/>
</dbReference>
<dbReference type="PROSITE" id="PS01124">
    <property type="entry name" value="HTH_ARAC_FAMILY_2"/>
    <property type="match status" value="1"/>
</dbReference>
<dbReference type="InterPro" id="IPR009057">
    <property type="entry name" value="Homeodomain-like_sf"/>
</dbReference>
<organism evidence="5 6">
    <name type="scientific">Devosia equisanguinis</name>
    <dbReference type="NCBI Taxonomy" id="2490941"/>
    <lineage>
        <taxon>Bacteria</taxon>
        <taxon>Pseudomonadati</taxon>
        <taxon>Pseudomonadota</taxon>
        <taxon>Alphaproteobacteria</taxon>
        <taxon>Hyphomicrobiales</taxon>
        <taxon>Devosiaceae</taxon>
        <taxon>Devosia</taxon>
    </lineage>
</organism>
<dbReference type="SMART" id="SM00342">
    <property type="entry name" value="HTH_ARAC"/>
    <property type="match status" value="1"/>
</dbReference>
<gene>
    <name evidence="5" type="ORF">DEVEQU_00178</name>
</gene>
<dbReference type="InterPro" id="IPR018060">
    <property type="entry name" value="HTH_AraC"/>
</dbReference>
<dbReference type="PANTHER" id="PTHR43280:SF2">
    <property type="entry name" value="HTH-TYPE TRANSCRIPTIONAL REGULATOR EXSA"/>
    <property type="match status" value="1"/>
</dbReference>